<name>A0A5N0UZ20_9PSEU</name>
<comment type="similarity">
    <text evidence="1 3">Belongs to the short-chain dehydrogenases/reductases (SDR) family.</text>
</comment>
<dbReference type="PROSITE" id="PS00061">
    <property type="entry name" value="ADH_SHORT"/>
    <property type="match status" value="1"/>
</dbReference>
<evidence type="ECO:0000313" key="6">
    <source>
        <dbReference type="Proteomes" id="UP000319769"/>
    </source>
</evidence>
<evidence type="ECO:0000256" key="3">
    <source>
        <dbReference type="RuleBase" id="RU000363"/>
    </source>
</evidence>
<evidence type="ECO:0000256" key="2">
    <source>
        <dbReference type="ARBA" id="ARBA00023002"/>
    </source>
</evidence>
<comment type="caution">
    <text evidence="5">The sequence shown here is derived from an EMBL/GenBank/DDBJ whole genome shotgun (WGS) entry which is preliminary data.</text>
</comment>
<dbReference type="AlphaFoldDB" id="A0A5N0UZ20"/>
<sequence length="245" mass="25614">MSRVALVTGGARGIGAHISRRLARDGFTVAINYRGSAVEAKELVTEIENAGGQAGAIQADIADAEAVDAMVAEIRERWGAPTVLVNNAGLNLAASVRSQAPADWDRVIGVNLSGAFYCTHAVLPGMYERRWGRVVFTGSPSAERTPTPTTSAYAAAKAGLAGLCKSLAKEVARRGITVNTVVPGYVDTEMVRSEGAQTVEMLARNWPLIPGDAIAATVAFLTTDDAQYISGEEVGVWQGGPKSLG</sequence>
<dbReference type="RefSeq" id="WP_144757632.1">
    <property type="nucleotide sequence ID" value="NZ_VMNW02000046.1"/>
</dbReference>
<feature type="domain" description="Ketoreductase" evidence="4">
    <location>
        <begin position="3"/>
        <end position="185"/>
    </location>
</feature>
<proteinExistence type="inferred from homology"/>
<dbReference type="InterPro" id="IPR002347">
    <property type="entry name" value="SDR_fam"/>
</dbReference>
<evidence type="ECO:0000313" key="5">
    <source>
        <dbReference type="EMBL" id="KAA9156769.1"/>
    </source>
</evidence>
<dbReference type="EMBL" id="VMNW02000046">
    <property type="protein sequence ID" value="KAA9156769.1"/>
    <property type="molecule type" value="Genomic_DNA"/>
</dbReference>
<protein>
    <submittedName>
        <fullName evidence="5">SDR family NAD(P)-dependent oxidoreductase</fullName>
    </submittedName>
</protein>
<evidence type="ECO:0000256" key="1">
    <source>
        <dbReference type="ARBA" id="ARBA00006484"/>
    </source>
</evidence>
<dbReference type="GO" id="GO:0016491">
    <property type="term" value="F:oxidoreductase activity"/>
    <property type="evidence" value="ECO:0007669"/>
    <property type="project" value="UniProtKB-KW"/>
</dbReference>
<accession>A0A5N0UZ20</accession>
<dbReference type="InterPro" id="IPR057326">
    <property type="entry name" value="KR_dom"/>
</dbReference>
<dbReference type="Gene3D" id="3.40.50.720">
    <property type="entry name" value="NAD(P)-binding Rossmann-like Domain"/>
    <property type="match status" value="1"/>
</dbReference>
<dbReference type="PRINTS" id="PR00081">
    <property type="entry name" value="GDHRDH"/>
</dbReference>
<dbReference type="PANTHER" id="PTHR42879:SF2">
    <property type="entry name" value="3-OXOACYL-[ACYL-CARRIER-PROTEIN] REDUCTASE FABG"/>
    <property type="match status" value="1"/>
</dbReference>
<dbReference type="InterPro" id="IPR050259">
    <property type="entry name" value="SDR"/>
</dbReference>
<keyword evidence="6" id="KW-1185">Reference proteome</keyword>
<dbReference type="PRINTS" id="PR00080">
    <property type="entry name" value="SDRFAMILY"/>
</dbReference>
<reference evidence="5" key="1">
    <citation type="submission" date="2019-09" db="EMBL/GenBank/DDBJ databases">
        <authorList>
            <person name="Teo W.F.A."/>
            <person name="Duangmal K."/>
        </authorList>
    </citation>
    <scope>NUCLEOTIDE SEQUENCE [LARGE SCALE GENOMIC DNA]</scope>
    <source>
        <strain evidence="5">K81G1</strain>
    </source>
</reference>
<keyword evidence="2" id="KW-0560">Oxidoreductase</keyword>
<dbReference type="PANTHER" id="PTHR42879">
    <property type="entry name" value="3-OXOACYL-(ACYL-CARRIER-PROTEIN) REDUCTASE"/>
    <property type="match status" value="1"/>
</dbReference>
<gene>
    <name evidence="5" type="ORF">FPZ12_026735</name>
</gene>
<evidence type="ECO:0000259" key="4">
    <source>
        <dbReference type="SMART" id="SM00822"/>
    </source>
</evidence>
<organism evidence="5 6">
    <name type="scientific">Amycolatopsis acidicola</name>
    <dbReference type="NCBI Taxonomy" id="2596893"/>
    <lineage>
        <taxon>Bacteria</taxon>
        <taxon>Bacillati</taxon>
        <taxon>Actinomycetota</taxon>
        <taxon>Actinomycetes</taxon>
        <taxon>Pseudonocardiales</taxon>
        <taxon>Pseudonocardiaceae</taxon>
        <taxon>Amycolatopsis</taxon>
    </lineage>
</organism>
<dbReference type="GO" id="GO:0032787">
    <property type="term" value="P:monocarboxylic acid metabolic process"/>
    <property type="evidence" value="ECO:0007669"/>
    <property type="project" value="UniProtKB-ARBA"/>
</dbReference>
<dbReference type="SUPFAM" id="SSF51735">
    <property type="entry name" value="NAD(P)-binding Rossmann-fold domains"/>
    <property type="match status" value="1"/>
</dbReference>
<dbReference type="InterPro" id="IPR020904">
    <property type="entry name" value="Sc_DH/Rdtase_CS"/>
</dbReference>
<dbReference type="SMART" id="SM00822">
    <property type="entry name" value="PKS_KR"/>
    <property type="match status" value="1"/>
</dbReference>
<dbReference type="FunFam" id="3.40.50.720:FF:000173">
    <property type="entry name" value="3-oxoacyl-[acyl-carrier protein] reductase"/>
    <property type="match status" value="1"/>
</dbReference>
<dbReference type="Pfam" id="PF00106">
    <property type="entry name" value="adh_short"/>
    <property type="match status" value="1"/>
</dbReference>
<dbReference type="Proteomes" id="UP000319769">
    <property type="component" value="Unassembled WGS sequence"/>
</dbReference>
<dbReference type="OrthoDB" id="517007at2"/>
<dbReference type="InterPro" id="IPR036291">
    <property type="entry name" value="NAD(P)-bd_dom_sf"/>
</dbReference>